<reference evidence="2 3" key="1">
    <citation type="journal article" date="2019" name="Commun. Biol.">
        <title>The bagworm genome reveals a unique fibroin gene that provides high tensile strength.</title>
        <authorList>
            <person name="Kono N."/>
            <person name="Nakamura H."/>
            <person name="Ohtoshi R."/>
            <person name="Tomita M."/>
            <person name="Numata K."/>
            <person name="Arakawa K."/>
        </authorList>
    </citation>
    <scope>NUCLEOTIDE SEQUENCE [LARGE SCALE GENOMIC DNA]</scope>
</reference>
<keyword evidence="3" id="KW-1185">Reference proteome</keyword>
<feature type="compositionally biased region" description="Basic and acidic residues" evidence="1">
    <location>
        <begin position="1"/>
        <end position="10"/>
    </location>
</feature>
<sequence length="77" mass="8440">MHRMQCERSTRGVAGAEYRYPARPTPRAHNAAANRTSVANGRGQLVDTLDLTVLYDCSVVRPLSAPGLDSLCKRRAL</sequence>
<name>A0A4C1YHR3_EUMVA</name>
<evidence type="ECO:0000313" key="2">
    <source>
        <dbReference type="EMBL" id="GBP74534.1"/>
    </source>
</evidence>
<evidence type="ECO:0000256" key="1">
    <source>
        <dbReference type="SAM" id="MobiDB-lite"/>
    </source>
</evidence>
<dbReference type="Proteomes" id="UP000299102">
    <property type="component" value="Unassembled WGS sequence"/>
</dbReference>
<organism evidence="2 3">
    <name type="scientific">Eumeta variegata</name>
    <name type="common">Bagworm moth</name>
    <name type="synonym">Eumeta japonica</name>
    <dbReference type="NCBI Taxonomy" id="151549"/>
    <lineage>
        <taxon>Eukaryota</taxon>
        <taxon>Metazoa</taxon>
        <taxon>Ecdysozoa</taxon>
        <taxon>Arthropoda</taxon>
        <taxon>Hexapoda</taxon>
        <taxon>Insecta</taxon>
        <taxon>Pterygota</taxon>
        <taxon>Neoptera</taxon>
        <taxon>Endopterygota</taxon>
        <taxon>Lepidoptera</taxon>
        <taxon>Glossata</taxon>
        <taxon>Ditrysia</taxon>
        <taxon>Tineoidea</taxon>
        <taxon>Psychidae</taxon>
        <taxon>Oiketicinae</taxon>
        <taxon>Eumeta</taxon>
    </lineage>
</organism>
<evidence type="ECO:0000313" key="3">
    <source>
        <dbReference type="Proteomes" id="UP000299102"/>
    </source>
</evidence>
<gene>
    <name evidence="2" type="ORF">EVAR_84888_1</name>
</gene>
<feature type="region of interest" description="Disordered" evidence="1">
    <location>
        <begin position="1"/>
        <end position="36"/>
    </location>
</feature>
<dbReference type="AlphaFoldDB" id="A0A4C1YHR3"/>
<protein>
    <submittedName>
        <fullName evidence="2">Uncharacterized protein</fullName>
    </submittedName>
</protein>
<comment type="caution">
    <text evidence="2">The sequence shown here is derived from an EMBL/GenBank/DDBJ whole genome shotgun (WGS) entry which is preliminary data.</text>
</comment>
<dbReference type="EMBL" id="BGZK01001211">
    <property type="protein sequence ID" value="GBP74534.1"/>
    <property type="molecule type" value="Genomic_DNA"/>
</dbReference>
<accession>A0A4C1YHR3</accession>
<proteinExistence type="predicted"/>